<dbReference type="PANTHER" id="PTHR10067:SF6">
    <property type="entry name" value="PHOSPHATIDYLSERINE DECARBOXYLASE PROENZYME, MITOCHONDRIAL"/>
    <property type="match status" value="1"/>
</dbReference>
<keyword evidence="6" id="KW-0443">Lipid metabolism</keyword>
<dbReference type="Proteomes" id="UP000319576">
    <property type="component" value="Chromosome"/>
</dbReference>
<dbReference type="GO" id="GO:0006646">
    <property type="term" value="P:phosphatidylethanolamine biosynthetic process"/>
    <property type="evidence" value="ECO:0007669"/>
    <property type="project" value="UniProtKB-UniPathway"/>
</dbReference>
<accession>A0A517Y1U4</accession>
<evidence type="ECO:0000256" key="7">
    <source>
        <dbReference type="ARBA" id="ARBA00023145"/>
    </source>
</evidence>
<keyword evidence="11" id="KW-0670">Pyruvate</keyword>
<evidence type="ECO:0000256" key="2">
    <source>
        <dbReference type="ARBA" id="ARBA00005189"/>
    </source>
</evidence>
<name>A0A517Y1U4_9BACT</name>
<evidence type="ECO:0000256" key="11">
    <source>
        <dbReference type="ARBA" id="ARBA00023317"/>
    </source>
</evidence>
<evidence type="ECO:0000256" key="5">
    <source>
        <dbReference type="ARBA" id="ARBA00022793"/>
    </source>
</evidence>
<evidence type="ECO:0000256" key="8">
    <source>
        <dbReference type="ARBA" id="ARBA00023209"/>
    </source>
</evidence>
<dbReference type="KEGG" id="uli:ETAA1_57250"/>
<evidence type="ECO:0000256" key="9">
    <source>
        <dbReference type="ARBA" id="ARBA00023239"/>
    </source>
</evidence>
<evidence type="ECO:0000256" key="4">
    <source>
        <dbReference type="ARBA" id="ARBA00022516"/>
    </source>
</evidence>
<organism evidence="14 15">
    <name type="scientific">Urbifossiella limnaea</name>
    <dbReference type="NCBI Taxonomy" id="2528023"/>
    <lineage>
        <taxon>Bacteria</taxon>
        <taxon>Pseudomonadati</taxon>
        <taxon>Planctomycetota</taxon>
        <taxon>Planctomycetia</taxon>
        <taxon>Gemmatales</taxon>
        <taxon>Gemmataceae</taxon>
        <taxon>Urbifossiella</taxon>
    </lineage>
</organism>
<dbReference type="GO" id="GO:0004609">
    <property type="term" value="F:phosphatidylserine decarboxylase activity"/>
    <property type="evidence" value="ECO:0007669"/>
    <property type="project" value="UniProtKB-EC"/>
</dbReference>
<dbReference type="OrthoDB" id="9802030at2"/>
<evidence type="ECO:0000313" key="15">
    <source>
        <dbReference type="Proteomes" id="UP000319576"/>
    </source>
</evidence>
<evidence type="ECO:0000256" key="12">
    <source>
        <dbReference type="ARBA" id="ARBA00024326"/>
    </source>
</evidence>
<evidence type="ECO:0000256" key="3">
    <source>
        <dbReference type="ARBA" id="ARBA00012243"/>
    </source>
</evidence>
<dbReference type="AlphaFoldDB" id="A0A517Y1U4"/>
<dbReference type="EC" id="4.1.1.65" evidence="3"/>
<reference evidence="14 15" key="1">
    <citation type="submission" date="2019-02" db="EMBL/GenBank/DDBJ databases">
        <title>Deep-cultivation of Planctomycetes and their phenomic and genomic characterization uncovers novel biology.</title>
        <authorList>
            <person name="Wiegand S."/>
            <person name="Jogler M."/>
            <person name="Boedeker C."/>
            <person name="Pinto D."/>
            <person name="Vollmers J."/>
            <person name="Rivas-Marin E."/>
            <person name="Kohn T."/>
            <person name="Peeters S.H."/>
            <person name="Heuer A."/>
            <person name="Rast P."/>
            <person name="Oberbeckmann S."/>
            <person name="Bunk B."/>
            <person name="Jeske O."/>
            <person name="Meyerdierks A."/>
            <person name="Storesund J.E."/>
            <person name="Kallscheuer N."/>
            <person name="Luecker S."/>
            <person name="Lage O.M."/>
            <person name="Pohl T."/>
            <person name="Merkel B.J."/>
            <person name="Hornburger P."/>
            <person name="Mueller R.-W."/>
            <person name="Bruemmer F."/>
            <person name="Labrenz M."/>
            <person name="Spormann A.M."/>
            <person name="Op den Camp H."/>
            <person name="Overmann J."/>
            <person name="Amann R."/>
            <person name="Jetten M.S.M."/>
            <person name="Mascher T."/>
            <person name="Medema M.H."/>
            <person name="Devos D.P."/>
            <person name="Kaster A.-K."/>
            <person name="Ovreas L."/>
            <person name="Rohde M."/>
            <person name="Galperin M.Y."/>
            <person name="Jogler C."/>
        </authorList>
    </citation>
    <scope>NUCLEOTIDE SEQUENCE [LARGE SCALE GENOMIC DNA]</scope>
    <source>
        <strain evidence="14 15">ETA_A1</strain>
    </source>
</reference>
<keyword evidence="15" id="KW-1185">Reference proteome</keyword>
<keyword evidence="10" id="KW-1208">Phospholipid metabolism</keyword>
<keyword evidence="4" id="KW-0444">Lipid biosynthesis</keyword>
<dbReference type="Pfam" id="PF02666">
    <property type="entry name" value="PS_Dcarbxylase"/>
    <property type="match status" value="1"/>
</dbReference>
<dbReference type="NCBIfam" id="TIGR00163">
    <property type="entry name" value="PS_decarb"/>
    <property type="match status" value="1"/>
</dbReference>
<protein>
    <recommendedName>
        <fullName evidence="3">phosphatidylserine decarboxylase</fullName>
        <ecNumber evidence="3">4.1.1.65</ecNumber>
    </recommendedName>
</protein>
<comment type="cofactor">
    <cofactor evidence="1">
        <name>pyruvate</name>
        <dbReference type="ChEBI" id="CHEBI:15361"/>
    </cofactor>
</comment>
<comment type="pathway">
    <text evidence="12">Phospholipid metabolism; phosphatidylethanolamine biosynthesis.</text>
</comment>
<evidence type="ECO:0000256" key="10">
    <source>
        <dbReference type="ARBA" id="ARBA00023264"/>
    </source>
</evidence>
<keyword evidence="9 14" id="KW-0456">Lyase</keyword>
<keyword evidence="7" id="KW-0865">Zymogen</keyword>
<keyword evidence="8" id="KW-0594">Phospholipid biosynthesis</keyword>
<feature type="transmembrane region" description="Helical" evidence="13">
    <location>
        <begin position="21"/>
        <end position="42"/>
    </location>
</feature>
<evidence type="ECO:0000256" key="6">
    <source>
        <dbReference type="ARBA" id="ARBA00023098"/>
    </source>
</evidence>
<evidence type="ECO:0000256" key="1">
    <source>
        <dbReference type="ARBA" id="ARBA00001928"/>
    </source>
</evidence>
<gene>
    <name evidence="14" type="primary">psd</name>
    <name evidence="14" type="ORF">ETAA1_57250</name>
</gene>
<dbReference type="InterPro" id="IPR033177">
    <property type="entry name" value="PSD-B"/>
</dbReference>
<comment type="pathway">
    <text evidence="2">Lipid metabolism.</text>
</comment>
<evidence type="ECO:0000256" key="13">
    <source>
        <dbReference type="SAM" id="Phobius"/>
    </source>
</evidence>
<sequence length="299" mass="32813">MTPEAALNPSRRAIRREQRRQAWAIHGGPVGFGVALLGVALARLPLPSRRLRERLYRTAFGKKYPPGLNEAEMDRPLAEYPTLNALFTRGVRPECRPIPAGTPQFLSPCDGTVQDVGRVEKGRILTLKRIEYTLESLLPGTDTAAFEGGHFAVVFLSPIDCHRVFAPQDGALHEATHVPGARLLVHPPFQRPEFPVYTLNERVIFRFTTPLGPCVMAMVAGWGVGNVTLPAAPDFRPRARRVTATAWSPPLPVRRGEWVATFELGSTVVVVVPPADGVTCAVSPNDKVRYGEPLFTYPG</sequence>
<keyword evidence="5" id="KW-0210">Decarboxylase</keyword>
<dbReference type="UniPathway" id="UPA00558"/>
<dbReference type="InterPro" id="IPR003817">
    <property type="entry name" value="PS_Dcarbxylase"/>
</dbReference>
<proteinExistence type="predicted"/>
<evidence type="ECO:0000313" key="14">
    <source>
        <dbReference type="EMBL" id="QDU23719.1"/>
    </source>
</evidence>
<keyword evidence="13" id="KW-1133">Transmembrane helix</keyword>
<dbReference type="PANTHER" id="PTHR10067">
    <property type="entry name" value="PHOSPHATIDYLSERINE DECARBOXYLASE"/>
    <property type="match status" value="1"/>
</dbReference>
<keyword evidence="13" id="KW-0812">Transmembrane</keyword>
<keyword evidence="13" id="KW-0472">Membrane</keyword>
<dbReference type="EMBL" id="CP036273">
    <property type="protein sequence ID" value="QDU23719.1"/>
    <property type="molecule type" value="Genomic_DNA"/>
</dbReference>